<dbReference type="KEGG" id="xdi:EZH22_14030"/>
<proteinExistence type="predicted"/>
<dbReference type="AlphaFoldDB" id="A0A974PTI7"/>
<sequence length="69" mass="7570">MRDPLSETPIPAVDGTAPVIPFPSHLARPSNLPRFAEAQVAPRRDETLVEKLNRALADIASIRRPLEGM</sequence>
<organism evidence="1 2">
    <name type="scientific">Xanthobacter dioxanivorans</name>
    <dbReference type="NCBI Taxonomy" id="2528964"/>
    <lineage>
        <taxon>Bacteria</taxon>
        <taxon>Pseudomonadati</taxon>
        <taxon>Pseudomonadota</taxon>
        <taxon>Alphaproteobacteria</taxon>
        <taxon>Hyphomicrobiales</taxon>
        <taxon>Xanthobacteraceae</taxon>
        <taxon>Xanthobacter</taxon>
    </lineage>
</organism>
<dbReference type="Proteomes" id="UP000596427">
    <property type="component" value="Chromosome"/>
</dbReference>
<keyword evidence="2" id="KW-1185">Reference proteome</keyword>
<evidence type="ECO:0000313" key="1">
    <source>
        <dbReference type="EMBL" id="QRG09271.1"/>
    </source>
</evidence>
<reference evidence="1 2" key="1">
    <citation type="submission" date="2020-10" db="EMBL/GenBank/DDBJ databases">
        <title>Degradation of 1,4-Dioxane by Xanthobacter sp. YN2, via a Novel Group-2 Soluble Di-Iron Monooxygenase.</title>
        <authorList>
            <person name="Ma F."/>
            <person name="Wang Y."/>
            <person name="Yang J."/>
            <person name="Guo H."/>
            <person name="Su D."/>
            <person name="Yu L."/>
        </authorList>
    </citation>
    <scope>NUCLEOTIDE SEQUENCE [LARGE SCALE GENOMIC DNA]</scope>
    <source>
        <strain evidence="1 2">YN2</strain>
    </source>
</reference>
<gene>
    <name evidence="1" type="ORF">EZH22_14030</name>
</gene>
<evidence type="ECO:0000313" key="2">
    <source>
        <dbReference type="Proteomes" id="UP000596427"/>
    </source>
</evidence>
<dbReference type="EMBL" id="CP063362">
    <property type="protein sequence ID" value="QRG09271.1"/>
    <property type="molecule type" value="Genomic_DNA"/>
</dbReference>
<protein>
    <submittedName>
        <fullName evidence="1">Uncharacterized protein</fullName>
    </submittedName>
</protein>
<name>A0A974PTI7_9HYPH</name>
<accession>A0A974PTI7</accession>
<dbReference type="RefSeq" id="WP_203196190.1">
    <property type="nucleotide sequence ID" value="NZ_CP063362.1"/>
</dbReference>